<accession>A0AA86RSP1</accession>
<dbReference type="AlphaFoldDB" id="A0AA86RSP1"/>
<dbReference type="InterPro" id="IPR036576">
    <property type="entry name" value="WRKY_dom_sf"/>
</dbReference>
<evidence type="ECO:0000256" key="3">
    <source>
        <dbReference type="ARBA" id="ARBA00023125"/>
    </source>
</evidence>
<dbReference type="GO" id="GO:0003700">
    <property type="term" value="F:DNA-binding transcription factor activity"/>
    <property type="evidence" value="ECO:0007669"/>
    <property type="project" value="InterPro"/>
</dbReference>
<dbReference type="PROSITE" id="PS50811">
    <property type="entry name" value="WRKY"/>
    <property type="match status" value="1"/>
</dbReference>
<keyword evidence="4" id="KW-0804">Transcription</keyword>
<evidence type="ECO:0000256" key="1">
    <source>
        <dbReference type="ARBA" id="ARBA00004123"/>
    </source>
</evidence>
<comment type="subcellular location">
    <subcellularLocation>
        <location evidence="1">Nucleus</location>
    </subcellularLocation>
</comment>
<dbReference type="Gramene" id="rna-AYBTSS11_LOCUS4069">
    <property type="protein sequence ID" value="CAJ1927354.1"/>
    <property type="gene ID" value="gene-AYBTSS11_LOCUS4069"/>
</dbReference>
<organism evidence="8 9">
    <name type="scientific">Sphenostylis stenocarpa</name>
    <dbReference type="NCBI Taxonomy" id="92480"/>
    <lineage>
        <taxon>Eukaryota</taxon>
        <taxon>Viridiplantae</taxon>
        <taxon>Streptophyta</taxon>
        <taxon>Embryophyta</taxon>
        <taxon>Tracheophyta</taxon>
        <taxon>Spermatophyta</taxon>
        <taxon>Magnoliopsida</taxon>
        <taxon>eudicotyledons</taxon>
        <taxon>Gunneridae</taxon>
        <taxon>Pentapetalae</taxon>
        <taxon>rosids</taxon>
        <taxon>fabids</taxon>
        <taxon>Fabales</taxon>
        <taxon>Fabaceae</taxon>
        <taxon>Papilionoideae</taxon>
        <taxon>50 kb inversion clade</taxon>
        <taxon>NPAAA clade</taxon>
        <taxon>indigoferoid/millettioid clade</taxon>
        <taxon>Phaseoleae</taxon>
        <taxon>Sphenostylis</taxon>
    </lineage>
</organism>
<evidence type="ECO:0000256" key="2">
    <source>
        <dbReference type="ARBA" id="ARBA00023015"/>
    </source>
</evidence>
<dbReference type="GO" id="GO:0005634">
    <property type="term" value="C:nucleus"/>
    <property type="evidence" value="ECO:0007669"/>
    <property type="project" value="UniProtKB-SubCell"/>
</dbReference>
<gene>
    <name evidence="8" type="ORF">AYBTSS11_LOCUS4069</name>
</gene>
<dbReference type="EMBL" id="OY731399">
    <property type="protein sequence ID" value="CAJ1927354.1"/>
    <property type="molecule type" value="Genomic_DNA"/>
</dbReference>
<feature type="domain" description="WRKY" evidence="7">
    <location>
        <begin position="89"/>
        <end position="148"/>
    </location>
</feature>
<sequence>MDSLLQGILSSYDKALLILRWNAPISKSQPMHQPTQTSSPQSPVSVDQSPPRKDHEGARKDHQELKQNVKKRKTMPKWTEQVRVTIENGVEGAAGDGYSWRKYGQKEILGAKYPRCTFRKTQGCCATKQVQRSEEDPTVFDITYRGSHTCSKGTSAVLSQKSADTEEKPQAYDSIQFHHAQSSQETLTEHTNTLTVETDNITPHPFPSFGCMTQANHHALLPSLVLENDPFFSTISQTSLFSPNTPESNYFVSPSVLVHDEFDRVCDKPYPDSDAAGVVSSDTSTINSPFFDFNFSLDALGIDANFPFNASGFHPNCT</sequence>
<evidence type="ECO:0000313" key="8">
    <source>
        <dbReference type="EMBL" id="CAJ1927354.1"/>
    </source>
</evidence>
<evidence type="ECO:0000256" key="5">
    <source>
        <dbReference type="ARBA" id="ARBA00023242"/>
    </source>
</evidence>
<proteinExistence type="predicted"/>
<name>A0AA86RSP1_9FABA</name>
<feature type="region of interest" description="Disordered" evidence="6">
    <location>
        <begin position="28"/>
        <end position="76"/>
    </location>
</feature>
<evidence type="ECO:0000313" key="9">
    <source>
        <dbReference type="Proteomes" id="UP001189624"/>
    </source>
</evidence>
<keyword evidence="2" id="KW-0805">Transcription regulation</keyword>
<keyword evidence="5" id="KW-0539">Nucleus</keyword>
<feature type="compositionally biased region" description="Low complexity" evidence="6">
    <location>
        <begin position="28"/>
        <end position="49"/>
    </location>
</feature>
<evidence type="ECO:0000256" key="6">
    <source>
        <dbReference type="SAM" id="MobiDB-lite"/>
    </source>
</evidence>
<dbReference type="Pfam" id="PF03106">
    <property type="entry name" value="WRKY"/>
    <property type="match status" value="1"/>
</dbReference>
<dbReference type="PANTHER" id="PTHR32096:SF36">
    <property type="entry name" value="WRKY TRANSCRIPTION FACTOR 41-RELATED"/>
    <property type="match status" value="1"/>
</dbReference>
<keyword evidence="3" id="KW-0238">DNA-binding</keyword>
<dbReference type="InterPro" id="IPR003657">
    <property type="entry name" value="WRKY_dom"/>
</dbReference>
<evidence type="ECO:0000256" key="4">
    <source>
        <dbReference type="ARBA" id="ARBA00023163"/>
    </source>
</evidence>
<protein>
    <recommendedName>
        <fullName evidence="7">WRKY domain-containing protein</fullName>
    </recommendedName>
</protein>
<dbReference type="Proteomes" id="UP001189624">
    <property type="component" value="Chromosome 2"/>
</dbReference>
<feature type="compositionally biased region" description="Basic and acidic residues" evidence="6">
    <location>
        <begin position="50"/>
        <end position="67"/>
    </location>
</feature>
<dbReference type="SUPFAM" id="SSF118290">
    <property type="entry name" value="WRKY DNA-binding domain"/>
    <property type="match status" value="1"/>
</dbReference>
<evidence type="ECO:0000259" key="7">
    <source>
        <dbReference type="PROSITE" id="PS50811"/>
    </source>
</evidence>
<dbReference type="Gene3D" id="2.20.25.80">
    <property type="entry name" value="WRKY domain"/>
    <property type="match status" value="1"/>
</dbReference>
<keyword evidence="9" id="KW-1185">Reference proteome</keyword>
<dbReference type="SMART" id="SM00774">
    <property type="entry name" value="WRKY"/>
    <property type="match status" value="1"/>
</dbReference>
<dbReference type="InterPro" id="IPR044810">
    <property type="entry name" value="WRKY_plant"/>
</dbReference>
<reference evidence="8" key="1">
    <citation type="submission" date="2023-10" db="EMBL/GenBank/DDBJ databases">
        <authorList>
            <person name="Domelevo Entfellner J.-B."/>
        </authorList>
    </citation>
    <scope>NUCLEOTIDE SEQUENCE</scope>
</reference>
<dbReference type="GO" id="GO:0000976">
    <property type="term" value="F:transcription cis-regulatory region binding"/>
    <property type="evidence" value="ECO:0007669"/>
    <property type="project" value="TreeGrafter"/>
</dbReference>
<dbReference type="PANTHER" id="PTHR32096">
    <property type="entry name" value="WRKY TRANSCRIPTION FACTOR 30-RELATED-RELATED"/>
    <property type="match status" value="1"/>
</dbReference>